<protein>
    <submittedName>
        <fullName evidence="9">Predicted Fe2+/Mn2+ transporter, VIT1/CCC1 family</fullName>
    </submittedName>
    <submittedName>
        <fullName evidence="7">VIT family protein</fullName>
    </submittedName>
</protein>
<dbReference type="PATRIC" id="fig|1703.10.peg.2912"/>
<feature type="transmembrane region" description="Helical" evidence="5">
    <location>
        <begin position="156"/>
        <end position="180"/>
    </location>
</feature>
<reference evidence="7 13" key="6">
    <citation type="submission" date="2017-12" db="EMBL/GenBank/DDBJ databases">
        <authorList>
            <person name="Levesque S."/>
        </authorList>
    </citation>
    <scope>NUCLEOTIDE SEQUENCE [LARGE SCALE GENOMIC DNA]</scope>
    <source>
        <strain evidence="7 13">SMQ-1417</strain>
    </source>
</reference>
<dbReference type="GO" id="GO:0005384">
    <property type="term" value="F:manganese ion transmembrane transporter activity"/>
    <property type="evidence" value="ECO:0007669"/>
    <property type="project" value="InterPro"/>
</dbReference>
<feature type="transmembrane region" description="Helical" evidence="5">
    <location>
        <begin position="25"/>
        <end position="49"/>
    </location>
</feature>
<feature type="transmembrane region" description="Helical" evidence="5">
    <location>
        <begin position="55"/>
        <end position="75"/>
    </location>
</feature>
<accession>A0A1D7W644</accession>
<accession>A0A2A3ZTI7</accession>
<dbReference type="Pfam" id="PF01988">
    <property type="entry name" value="VIT1"/>
    <property type="match status" value="1"/>
</dbReference>
<dbReference type="EMBL" id="NRHA01000007">
    <property type="protein sequence ID" value="PCC54868.1"/>
    <property type="molecule type" value="Genomic_DNA"/>
</dbReference>
<evidence type="ECO:0000313" key="9">
    <source>
        <dbReference type="EMBL" id="SMX77330.1"/>
    </source>
</evidence>
<reference evidence="9" key="5">
    <citation type="submission" date="2017-03" db="EMBL/GenBank/DDBJ databases">
        <authorList>
            <person name="Afonso C.L."/>
            <person name="Miller P.J."/>
            <person name="Scott M.A."/>
            <person name="Spackman E."/>
            <person name="Goraichik I."/>
            <person name="Dimitrov K.M."/>
            <person name="Suarez D.L."/>
            <person name="Swayne D.E."/>
        </authorList>
    </citation>
    <scope>NUCLEOTIDE SEQUENCE [LARGE SCALE GENOMIC DNA]</scope>
    <source>
        <strain evidence="9">ATCC 9175</strain>
    </source>
</reference>
<sequence length="242" mass="25060">MASDSSTTPHPGEAHLQNVGQRLNWLRAGVLGANDGIVSTAGVVVGVAAATPNNVLAIATAGIAAVVAGAFSMAGGEYVSVSTQRDTEKALIAKERWELETMPEEELEELTELYRQRGLSDDLAHQVAVQLTETDALAAHAEVELGIDHEEFTSPWAAAVSSFIAFAVGALIPLIMILLPVGGHRVWIAAIAVVIGLFLTGWISAALGGAPRGRAILRNVVMGSATMIATYAIGALFGVAIG</sequence>
<dbReference type="AlphaFoldDB" id="A0A1D7W644"/>
<evidence type="ECO:0000256" key="5">
    <source>
        <dbReference type="SAM" id="Phobius"/>
    </source>
</evidence>
<proteinExistence type="predicted"/>
<reference evidence="6" key="1">
    <citation type="submission" date="2016-09" db="EMBL/GenBank/DDBJ databases">
        <title>Complete Genome Sequence of Brevibacterium aurantiacum SMQ-1335.</title>
        <authorList>
            <person name="de Melo A.G."/>
            <person name="Labrie S.J."/>
            <person name="Dumaresq J."/>
            <person name="Roberts R.J."/>
            <person name="Tremblay D.M."/>
            <person name="Moineau S."/>
        </authorList>
    </citation>
    <scope>NUCLEOTIDE SEQUENCE</scope>
    <source>
        <strain evidence="6">SMQ-1335</strain>
    </source>
</reference>
<feature type="transmembrane region" description="Helical" evidence="5">
    <location>
        <begin position="186"/>
        <end position="208"/>
    </location>
</feature>
<organism evidence="6 10">
    <name type="scientific">Brevibacterium aurantiacum</name>
    <dbReference type="NCBI Taxonomy" id="273384"/>
    <lineage>
        <taxon>Bacteria</taxon>
        <taxon>Bacillati</taxon>
        <taxon>Actinomycetota</taxon>
        <taxon>Actinomycetes</taxon>
        <taxon>Micrococcales</taxon>
        <taxon>Brevibacteriaceae</taxon>
        <taxon>Brevibacterium</taxon>
    </lineage>
</organism>
<feature type="transmembrane region" description="Helical" evidence="5">
    <location>
        <begin position="220"/>
        <end position="241"/>
    </location>
</feature>
<comment type="subcellular location">
    <subcellularLocation>
        <location evidence="1">Endomembrane system</location>
        <topology evidence="1">Multi-pass membrane protein</topology>
    </subcellularLocation>
</comment>
<reference evidence="10" key="2">
    <citation type="submission" date="2016-09" db="EMBL/GenBank/DDBJ databases">
        <title>Complete Genome Sequence of Brevibacterium linens SMQ-1335.</title>
        <authorList>
            <person name="de Melo A.G."/>
            <person name="Labrie S.J."/>
            <person name="Dumaresq J."/>
            <person name="Roberts R.J."/>
            <person name="Tremblay D.M."/>
            <person name="Moineau S."/>
        </authorList>
    </citation>
    <scope>NUCLEOTIDE SEQUENCE [LARGE SCALE GENOMIC DNA]</scope>
    <source>
        <strain evidence="10">SMQ-1335</strain>
    </source>
</reference>
<dbReference type="Proteomes" id="UP000094793">
    <property type="component" value="Chromosome"/>
</dbReference>
<keyword evidence="12" id="KW-1185">Reference proteome</keyword>
<evidence type="ECO:0000313" key="12">
    <source>
        <dbReference type="Proteomes" id="UP000234525"/>
    </source>
</evidence>
<keyword evidence="2 5" id="KW-0812">Transmembrane</keyword>
<dbReference type="GO" id="GO:0012505">
    <property type="term" value="C:endomembrane system"/>
    <property type="evidence" value="ECO:0007669"/>
    <property type="project" value="UniProtKB-SubCell"/>
</dbReference>
<keyword evidence="3 5" id="KW-1133">Transmembrane helix</keyword>
<dbReference type="KEGG" id="blin:BLSMQ_2817"/>
<dbReference type="Proteomes" id="UP000217881">
    <property type="component" value="Unassembled WGS sequence"/>
</dbReference>
<name>A0A1D7W644_BREAU</name>
<dbReference type="EMBL" id="FXZB01000009">
    <property type="protein sequence ID" value="SMX77330.1"/>
    <property type="molecule type" value="Genomic_DNA"/>
</dbReference>
<dbReference type="PANTHER" id="PTHR31851">
    <property type="entry name" value="FE(2+)/MN(2+) TRANSPORTER PCL1"/>
    <property type="match status" value="1"/>
</dbReference>
<dbReference type="EMBL" id="CP017150">
    <property type="protein sequence ID" value="AOP54523.1"/>
    <property type="molecule type" value="Genomic_DNA"/>
</dbReference>
<keyword evidence="4 5" id="KW-0472">Membrane</keyword>
<gene>
    <name evidence="9" type="ORF">BAUR9175_01612</name>
    <name evidence="6" type="ORF">BLSMQ_2817</name>
    <name evidence="8" type="ORF">CIK59_05015</name>
    <name evidence="7" type="ORF">CXR23_14520</name>
</gene>
<evidence type="ECO:0000313" key="11">
    <source>
        <dbReference type="Proteomes" id="UP000217881"/>
    </source>
</evidence>
<accession>A0A2H1IQE5</accession>
<evidence type="ECO:0000313" key="13">
    <source>
        <dbReference type="Proteomes" id="UP000283000"/>
    </source>
</evidence>
<evidence type="ECO:0000256" key="1">
    <source>
        <dbReference type="ARBA" id="ARBA00004127"/>
    </source>
</evidence>
<reference evidence="8 11" key="3">
    <citation type="journal article" date="2017" name="Elife">
        <title>Extensive horizontal gene transfer in cheese-associated bacteria.</title>
        <authorList>
            <person name="Bonham K.S."/>
            <person name="Wolfe B.E."/>
            <person name="Dutton R.J."/>
        </authorList>
    </citation>
    <scope>NUCLEOTIDE SEQUENCE [LARGE SCALE GENOMIC DNA]</scope>
    <source>
        <strain evidence="8 11">738_8</strain>
    </source>
</reference>
<dbReference type="InterPro" id="IPR008217">
    <property type="entry name" value="Ccc1_fam"/>
</dbReference>
<evidence type="ECO:0000256" key="3">
    <source>
        <dbReference type="ARBA" id="ARBA00022989"/>
    </source>
</evidence>
<evidence type="ECO:0000256" key="4">
    <source>
        <dbReference type="ARBA" id="ARBA00023136"/>
    </source>
</evidence>
<evidence type="ECO:0000313" key="6">
    <source>
        <dbReference type="EMBL" id="AOP54523.1"/>
    </source>
</evidence>
<dbReference type="Proteomes" id="UP000234525">
    <property type="component" value="Unassembled WGS sequence"/>
</dbReference>
<dbReference type="OrthoDB" id="188924at2"/>
<dbReference type="GO" id="GO:0030026">
    <property type="term" value="P:intracellular manganese ion homeostasis"/>
    <property type="evidence" value="ECO:0007669"/>
    <property type="project" value="InterPro"/>
</dbReference>
<dbReference type="Proteomes" id="UP000283000">
    <property type="component" value="Chromosome"/>
</dbReference>
<dbReference type="RefSeq" id="WP_054682433.1">
    <property type="nucleotide sequence ID" value="NZ_BJME01000011.1"/>
</dbReference>
<reference evidence="7 13" key="7">
    <citation type="submission" date="2019-01" db="EMBL/GenBank/DDBJ databases">
        <title>Comparative genomic analysis of Brevibacterium aurantiacum sheds light on its evolution and its adaptation to smear-ripened cheeses.</title>
        <authorList>
            <person name="Moineau S."/>
        </authorList>
    </citation>
    <scope>NUCLEOTIDE SEQUENCE [LARGE SCALE GENOMIC DNA]</scope>
    <source>
        <strain evidence="7 13">SMQ-1417</strain>
    </source>
</reference>
<evidence type="ECO:0000256" key="2">
    <source>
        <dbReference type="ARBA" id="ARBA00022692"/>
    </source>
</evidence>
<dbReference type="CDD" id="cd02432">
    <property type="entry name" value="Nodulin-21_like_1"/>
    <property type="match status" value="1"/>
</dbReference>
<evidence type="ECO:0000313" key="10">
    <source>
        <dbReference type="Proteomes" id="UP000094793"/>
    </source>
</evidence>
<dbReference type="EMBL" id="CP025330">
    <property type="protein sequence ID" value="AZT94209.1"/>
    <property type="molecule type" value="Genomic_DNA"/>
</dbReference>
<reference evidence="12" key="4">
    <citation type="submission" date="2017-03" db="EMBL/GenBank/DDBJ databases">
        <authorList>
            <person name="Monnet C."/>
        </authorList>
    </citation>
    <scope>NUCLEOTIDE SEQUENCE [LARGE SCALE GENOMIC DNA]</scope>
    <source>
        <strain evidence="12">ATCC 9175</strain>
    </source>
</reference>
<evidence type="ECO:0000313" key="7">
    <source>
        <dbReference type="EMBL" id="AZT94209.1"/>
    </source>
</evidence>
<evidence type="ECO:0000313" key="8">
    <source>
        <dbReference type="EMBL" id="PCC54868.1"/>
    </source>
</evidence>